<evidence type="ECO:0000256" key="6">
    <source>
        <dbReference type="ARBA" id="ARBA00023237"/>
    </source>
</evidence>
<comment type="similarity">
    <text evidence="7">Belongs to the TonB-dependent receptor family.</text>
</comment>
<dbReference type="STRING" id="1849968.A8C32_06945"/>
<evidence type="ECO:0000313" key="10">
    <source>
        <dbReference type="Proteomes" id="UP000095713"/>
    </source>
</evidence>
<keyword evidence="2 7" id="KW-0813">Transport</keyword>
<protein>
    <recommendedName>
        <fullName evidence="8">TonB-dependent receptor plug domain-containing protein</fullName>
    </recommendedName>
</protein>
<dbReference type="Pfam" id="PF07715">
    <property type="entry name" value="Plug"/>
    <property type="match status" value="1"/>
</dbReference>
<keyword evidence="6 7" id="KW-0998">Cell outer membrane</keyword>
<keyword evidence="10" id="KW-1185">Reference proteome</keyword>
<evidence type="ECO:0000256" key="2">
    <source>
        <dbReference type="ARBA" id="ARBA00022448"/>
    </source>
</evidence>
<gene>
    <name evidence="9" type="ORF">A8C32_06945</name>
</gene>
<accession>A0A1E5SJW2</accession>
<keyword evidence="4 7" id="KW-0812">Transmembrane</keyword>
<evidence type="ECO:0000256" key="7">
    <source>
        <dbReference type="PROSITE-ProRule" id="PRU01360"/>
    </source>
</evidence>
<dbReference type="SUPFAM" id="SSF56935">
    <property type="entry name" value="Porins"/>
    <property type="match status" value="1"/>
</dbReference>
<dbReference type="InterPro" id="IPR037066">
    <property type="entry name" value="Plug_dom_sf"/>
</dbReference>
<dbReference type="AlphaFoldDB" id="A0A1E5SJW2"/>
<dbReference type="EMBL" id="MDJD01000054">
    <property type="protein sequence ID" value="OEJ99414.1"/>
    <property type="molecule type" value="Genomic_DNA"/>
</dbReference>
<dbReference type="SUPFAM" id="SSF49464">
    <property type="entry name" value="Carboxypeptidase regulatory domain-like"/>
    <property type="match status" value="1"/>
</dbReference>
<proteinExistence type="inferred from homology"/>
<dbReference type="Gene3D" id="2.40.170.20">
    <property type="entry name" value="TonB-dependent receptor, beta-barrel domain"/>
    <property type="match status" value="1"/>
</dbReference>
<evidence type="ECO:0000259" key="8">
    <source>
        <dbReference type="Pfam" id="PF07715"/>
    </source>
</evidence>
<dbReference type="Pfam" id="PF13715">
    <property type="entry name" value="CarbopepD_reg_2"/>
    <property type="match status" value="1"/>
</dbReference>
<dbReference type="InterPro" id="IPR036942">
    <property type="entry name" value="Beta-barrel_TonB_sf"/>
</dbReference>
<feature type="domain" description="TonB-dependent receptor plug" evidence="8">
    <location>
        <begin position="113"/>
        <end position="209"/>
    </location>
</feature>
<dbReference type="InterPro" id="IPR039426">
    <property type="entry name" value="TonB-dep_rcpt-like"/>
</dbReference>
<comment type="subcellular location">
    <subcellularLocation>
        <location evidence="1 7">Cell outer membrane</location>
        <topology evidence="1 7">Multi-pass membrane protein</topology>
    </subcellularLocation>
</comment>
<keyword evidence="3 7" id="KW-1134">Transmembrane beta strand</keyword>
<dbReference type="InterPro" id="IPR012910">
    <property type="entry name" value="Plug_dom"/>
</dbReference>
<name>A0A1E5SJW2_9FLAO</name>
<dbReference type="Gene3D" id="2.60.40.1120">
    <property type="entry name" value="Carboxypeptidase-like, regulatory domain"/>
    <property type="match status" value="1"/>
</dbReference>
<evidence type="ECO:0000256" key="3">
    <source>
        <dbReference type="ARBA" id="ARBA00022452"/>
    </source>
</evidence>
<sequence length="781" mass="88985">MVIYQNIEFKDCILSGYVREKGTLEVLPYATIYIDELKRGTITNDYGFFSIKVKKGTYKMTISYLGYQSVNKEVVISKNKTLVFELPPAYESLDDVTITANNTLLKVSKYSQMSTIQVTSSQIKDTPALLGENDVLKTMQLLPGIQSGTEGSAQVYIRGGSPDQNLIVLDEATVYNSNHLFGFLSVYNVDAIQSIKTYKGAFPASYGGRLSGITNITMKDGNKEKFSGNINLGILSSSFTLQGPLKQKHTSFLISGRRSFADLIASSFQQNNTNKTNLYFYDMNVKLHHILNEKNNLYLSSYFGQDSFKAELNDTNNIKEKLNWGNITATARWNHEYNNALFSNISLIYSRYNLDAGYERLSNNQRTIFNAHSGIDDFSLKTDFDYHLNLKHNLAFGGAATLHYFVPEQKHLSQENEINGKNKEELNSIESSAFLEDVISFTEKIKTTIGFRANYYKIKGFKELSLEPRLSIAYQFLNQYALKASYSKMNQYVHLLSNTGTGLSTDLWVSSTKNVLPQRSQQYALGLAKDFDNTGYSLEIEGYYKRMNNIITYKEGASFINIQDLQTGQNINWEDNITYGIGWAYGAECLLKKQRGALQGWFGYTLSWSQRQFDEINEGRKYFSRYDQRHNISLVGFYKPSNKVTYSASWIYRSGINFTVANLQGLSSHNNFPIREGGTTFDTFETNSFATNRNNIRGEATHRLDLGIQFHKITQRKHRRTWGFSIYNIYARKNPFFYYVNDGLSSVFGIGDSDSEVVTEKSLRRVSALVFIPSINYSYKF</sequence>
<reference evidence="9 10" key="1">
    <citation type="submission" date="2016-05" db="EMBL/GenBank/DDBJ databases">
        <title>Draft Genome Sequence of Algibacter sp. Strain SK-16 Isolated from the Surface Water of Aburatsubo Inlet.</title>
        <authorList>
            <person name="Wong S.-K."/>
            <person name="Yoshizawa S."/>
            <person name="Nakajima Y."/>
            <person name="Ogura Y."/>
            <person name="Tetsuya H."/>
            <person name="Hamasaki K."/>
        </authorList>
    </citation>
    <scope>NUCLEOTIDE SEQUENCE [LARGE SCALE GENOMIC DNA]</scope>
    <source>
        <strain evidence="9 10">SK-16</strain>
    </source>
</reference>
<evidence type="ECO:0000313" key="9">
    <source>
        <dbReference type="EMBL" id="OEJ99414.1"/>
    </source>
</evidence>
<evidence type="ECO:0000256" key="1">
    <source>
        <dbReference type="ARBA" id="ARBA00004571"/>
    </source>
</evidence>
<keyword evidence="5 7" id="KW-0472">Membrane</keyword>
<evidence type="ECO:0000256" key="5">
    <source>
        <dbReference type="ARBA" id="ARBA00023136"/>
    </source>
</evidence>
<organism evidence="9 10">
    <name type="scientific">Flavivirga aquatica</name>
    <dbReference type="NCBI Taxonomy" id="1849968"/>
    <lineage>
        <taxon>Bacteria</taxon>
        <taxon>Pseudomonadati</taxon>
        <taxon>Bacteroidota</taxon>
        <taxon>Flavobacteriia</taxon>
        <taxon>Flavobacteriales</taxon>
        <taxon>Flavobacteriaceae</taxon>
        <taxon>Flavivirga</taxon>
    </lineage>
</organism>
<comment type="caution">
    <text evidence="9">The sequence shown here is derived from an EMBL/GenBank/DDBJ whole genome shotgun (WGS) entry which is preliminary data.</text>
</comment>
<dbReference type="Gene3D" id="2.170.130.10">
    <property type="entry name" value="TonB-dependent receptor, plug domain"/>
    <property type="match status" value="1"/>
</dbReference>
<dbReference type="InterPro" id="IPR008969">
    <property type="entry name" value="CarboxyPept-like_regulatory"/>
</dbReference>
<dbReference type="GO" id="GO:0009279">
    <property type="term" value="C:cell outer membrane"/>
    <property type="evidence" value="ECO:0007669"/>
    <property type="project" value="UniProtKB-SubCell"/>
</dbReference>
<evidence type="ECO:0000256" key="4">
    <source>
        <dbReference type="ARBA" id="ARBA00022692"/>
    </source>
</evidence>
<dbReference type="Proteomes" id="UP000095713">
    <property type="component" value="Unassembled WGS sequence"/>
</dbReference>
<dbReference type="PROSITE" id="PS52016">
    <property type="entry name" value="TONB_DEPENDENT_REC_3"/>
    <property type="match status" value="1"/>
</dbReference>